<sequence>MAETNEQKSQLIFDRVPSPGNAGEARCGHGAPPQDVGQHRGAVHALYHQGDDGGEFVFTQGVAERASPEHVVNGWVRVLVVGQVEVGHGEGGQLEGPQRVPPVLHVPRDGEQLGVGHPRGRGVDHDLVGRLEGDVVLLAERQGGQGTVLGVLHGALQGEGPGAAGQLLALGVVQAEAQDGVVGHDGGRHDAGGLGRREESFSVDRVILITCEANMKNVISVAVRTSADTVKCQEEEEEEAASWASLKIKEEEWMFFWIASSTVRNLNMSPAGK</sequence>
<dbReference type="EMBL" id="JAAKFY010000004">
    <property type="protein sequence ID" value="KAF3858526.1"/>
    <property type="molecule type" value="Genomic_DNA"/>
</dbReference>
<dbReference type="Proteomes" id="UP000518266">
    <property type="component" value="Unassembled WGS sequence"/>
</dbReference>
<feature type="region of interest" description="Disordered" evidence="1">
    <location>
        <begin position="1"/>
        <end position="38"/>
    </location>
</feature>
<dbReference type="AlphaFoldDB" id="A0A7J5ZA19"/>
<keyword evidence="3" id="KW-1185">Reference proteome</keyword>
<evidence type="ECO:0000313" key="2">
    <source>
        <dbReference type="EMBL" id="KAF3858526.1"/>
    </source>
</evidence>
<comment type="caution">
    <text evidence="2">The sequence shown here is derived from an EMBL/GenBank/DDBJ whole genome shotgun (WGS) entry which is preliminary data.</text>
</comment>
<gene>
    <name evidence="2" type="ORF">F7725_011727</name>
</gene>
<name>A0A7J5ZA19_DISMA</name>
<evidence type="ECO:0000256" key="1">
    <source>
        <dbReference type="SAM" id="MobiDB-lite"/>
    </source>
</evidence>
<evidence type="ECO:0000313" key="3">
    <source>
        <dbReference type="Proteomes" id="UP000518266"/>
    </source>
</evidence>
<reference evidence="2 3" key="1">
    <citation type="submission" date="2020-03" db="EMBL/GenBank/DDBJ databases">
        <title>Dissostichus mawsoni Genome sequencing and assembly.</title>
        <authorList>
            <person name="Park H."/>
        </authorList>
    </citation>
    <scope>NUCLEOTIDE SEQUENCE [LARGE SCALE GENOMIC DNA]</scope>
    <source>
        <strain evidence="2">DM0001</strain>
        <tissue evidence="2">Muscle</tissue>
    </source>
</reference>
<organism evidence="2 3">
    <name type="scientific">Dissostichus mawsoni</name>
    <name type="common">Antarctic cod</name>
    <dbReference type="NCBI Taxonomy" id="36200"/>
    <lineage>
        <taxon>Eukaryota</taxon>
        <taxon>Metazoa</taxon>
        <taxon>Chordata</taxon>
        <taxon>Craniata</taxon>
        <taxon>Vertebrata</taxon>
        <taxon>Euteleostomi</taxon>
        <taxon>Actinopterygii</taxon>
        <taxon>Neopterygii</taxon>
        <taxon>Teleostei</taxon>
        <taxon>Neoteleostei</taxon>
        <taxon>Acanthomorphata</taxon>
        <taxon>Eupercaria</taxon>
        <taxon>Perciformes</taxon>
        <taxon>Notothenioidei</taxon>
        <taxon>Nototheniidae</taxon>
        <taxon>Dissostichus</taxon>
    </lineage>
</organism>
<protein>
    <submittedName>
        <fullName evidence="2">Uncharacterized protein</fullName>
    </submittedName>
</protein>
<accession>A0A7J5ZA19</accession>
<proteinExistence type="predicted"/>